<keyword evidence="2" id="KW-0238">DNA-binding</keyword>
<dbReference type="PROSITE" id="PS01124">
    <property type="entry name" value="HTH_ARAC_FAMILY_2"/>
    <property type="match status" value="1"/>
</dbReference>
<dbReference type="SMART" id="SM00342">
    <property type="entry name" value="HTH_ARAC"/>
    <property type="match status" value="1"/>
</dbReference>
<dbReference type="Gene3D" id="1.10.10.60">
    <property type="entry name" value="Homeodomain-like"/>
    <property type="match status" value="2"/>
</dbReference>
<evidence type="ECO:0000313" key="5">
    <source>
        <dbReference type="EMBL" id="TBL78721.1"/>
    </source>
</evidence>
<keyword evidence="6" id="KW-1185">Reference proteome</keyword>
<name>A0A4V2J4A5_9BACL</name>
<evidence type="ECO:0000313" key="6">
    <source>
        <dbReference type="Proteomes" id="UP000293142"/>
    </source>
</evidence>
<protein>
    <submittedName>
        <fullName evidence="5">AraC family transcriptional regulator</fullName>
    </submittedName>
</protein>
<accession>A0A4V2J4A5</accession>
<dbReference type="EMBL" id="SIRE01000009">
    <property type="protein sequence ID" value="TBL78721.1"/>
    <property type="molecule type" value="Genomic_DNA"/>
</dbReference>
<dbReference type="InterPro" id="IPR018060">
    <property type="entry name" value="HTH_AraC"/>
</dbReference>
<dbReference type="InterPro" id="IPR009057">
    <property type="entry name" value="Homeodomain-like_sf"/>
</dbReference>
<dbReference type="AlphaFoldDB" id="A0A4V2J4A5"/>
<dbReference type="OrthoDB" id="2653896at2"/>
<gene>
    <name evidence="5" type="ORF">EYB31_14325</name>
</gene>
<sequence>MRLIGVTAMGLTVLAVCYECRRMYSQFLRLPEYKQGLGPTEAKKNRIGEIAYPQEGTQDLYGGGEQPQVLQDGGQSALLKEHYGDNLGGEIITRTKPQVEPQMTHIAEEMVNIVRERYGQDVSLDYCAAVLNFHPVYLSRVFKKEWGVNFSDYVADYRMNLAKSWLENTEMKVTEIAEQLSYTNTTAFIRIFRKKTGVTPGQYKDRFLKRAVR</sequence>
<evidence type="ECO:0000256" key="2">
    <source>
        <dbReference type="ARBA" id="ARBA00023125"/>
    </source>
</evidence>
<evidence type="ECO:0000256" key="3">
    <source>
        <dbReference type="ARBA" id="ARBA00023163"/>
    </source>
</evidence>
<proteinExistence type="predicted"/>
<keyword evidence="3" id="KW-0804">Transcription</keyword>
<dbReference type="PANTHER" id="PTHR43280:SF10">
    <property type="entry name" value="REGULATORY PROTEIN POCR"/>
    <property type="match status" value="1"/>
</dbReference>
<feature type="domain" description="HTH araC/xylS-type" evidence="4">
    <location>
        <begin position="108"/>
        <end position="206"/>
    </location>
</feature>
<dbReference type="GO" id="GO:0003700">
    <property type="term" value="F:DNA-binding transcription factor activity"/>
    <property type="evidence" value="ECO:0007669"/>
    <property type="project" value="InterPro"/>
</dbReference>
<keyword evidence="1" id="KW-0805">Transcription regulation</keyword>
<dbReference type="InterPro" id="IPR020449">
    <property type="entry name" value="Tscrpt_reg_AraC-type_HTH"/>
</dbReference>
<comment type="caution">
    <text evidence="5">The sequence shown here is derived from an EMBL/GenBank/DDBJ whole genome shotgun (WGS) entry which is preliminary data.</text>
</comment>
<dbReference type="GO" id="GO:0043565">
    <property type="term" value="F:sequence-specific DNA binding"/>
    <property type="evidence" value="ECO:0007669"/>
    <property type="project" value="InterPro"/>
</dbReference>
<evidence type="ECO:0000256" key="1">
    <source>
        <dbReference type="ARBA" id="ARBA00023015"/>
    </source>
</evidence>
<dbReference type="PRINTS" id="PR00032">
    <property type="entry name" value="HTHARAC"/>
</dbReference>
<evidence type="ECO:0000259" key="4">
    <source>
        <dbReference type="PROSITE" id="PS01124"/>
    </source>
</evidence>
<organism evidence="5 6">
    <name type="scientific">Paenibacillus thalictri</name>
    <dbReference type="NCBI Taxonomy" id="2527873"/>
    <lineage>
        <taxon>Bacteria</taxon>
        <taxon>Bacillati</taxon>
        <taxon>Bacillota</taxon>
        <taxon>Bacilli</taxon>
        <taxon>Bacillales</taxon>
        <taxon>Paenibacillaceae</taxon>
        <taxon>Paenibacillus</taxon>
    </lineage>
</organism>
<dbReference type="PANTHER" id="PTHR43280">
    <property type="entry name" value="ARAC-FAMILY TRANSCRIPTIONAL REGULATOR"/>
    <property type="match status" value="1"/>
</dbReference>
<reference evidence="5 6" key="1">
    <citation type="submission" date="2019-02" db="EMBL/GenBank/DDBJ databases">
        <title>Paenibacillus sp. nov., isolated from surface-sterilized tissue of Thalictrum simplex L.</title>
        <authorList>
            <person name="Tuo L."/>
        </authorList>
    </citation>
    <scope>NUCLEOTIDE SEQUENCE [LARGE SCALE GENOMIC DNA]</scope>
    <source>
        <strain evidence="5 6">N2SHLJ1</strain>
    </source>
</reference>
<dbReference type="Proteomes" id="UP000293142">
    <property type="component" value="Unassembled WGS sequence"/>
</dbReference>
<dbReference type="Pfam" id="PF12833">
    <property type="entry name" value="HTH_18"/>
    <property type="match status" value="1"/>
</dbReference>
<dbReference type="SUPFAM" id="SSF46689">
    <property type="entry name" value="Homeodomain-like"/>
    <property type="match status" value="2"/>
</dbReference>